<gene>
    <name evidence="1" type="ORF">M0R45_027685</name>
</gene>
<accession>A0AAW1X2A9</accession>
<keyword evidence="2" id="KW-1185">Reference proteome</keyword>
<comment type="caution">
    <text evidence="1">The sequence shown here is derived from an EMBL/GenBank/DDBJ whole genome shotgun (WGS) entry which is preliminary data.</text>
</comment>
<dbReference type="EMBL" id="JBEDUW010000005">
    <property type="protein sequence ID" value="KAK9930654.1"/>
    <property type="molecule type" value="Genomic_DNA"/>
</dbReference>
<name>A0AAW1X2A9_RUBAR</name>
<evidence type="ECO:0000313" key="1">
    <source>
        <dbReference type="EMBL" id="KAK9930654.1"/>
    </source>
</evidence>
<reference evidence="1 2" key="1">
    <citation type="journal article" date="2023" name="G3 (Bethesda)">
        <title>A chromosome-length genome assembly and annotation of blackberry (Rubus argutus, cv. 'Hillquist').</title>
        <authorList>
            <person name="Bruna T."/>
            <person name="Aryal R."/>
            <person name="Dudchenko O."/>
            <person name="Sargent D.J."/>
            <person name="Mead D."/>
            <person name="Buti M."/>
            <person name="Cavallini A."/>
            <person name="Hytonen T."/>
            <person name="Andres J."/>
            <person name="Pham M."/>
            <person name="Weisz D."/>
            <person name="Mascagni F."/>
            <person name="Usai G."/>
            <person name="Natali L."/>
            <person name="Bassil N."/>
            <person name="Fernandez G.E."/>
            <person name="Lomsadze A."/>
            <person name="Armour M."/>
            <person name="Olukolu B."/>
            <person name="Poorten T."/>
            <person name="Britton C."/>
            <person name="Davik J."/>
            <person name="Ashrafi H."/>
            <person name="Aiden E.L."/>
            <person name="Borodovsky M."/>
            <person name="Worthington M."/>
        </authorList>
    </citation>
    <scope>NUCLEOTIDE SEQUENCE [LARGE SCALE GENOMIC DNA]</scope>
    <source>
        <strain evidence="1">PI 553951</strain>
    </source>
</reference>
<organism evidence="1 2">
    <name type="scientific">Rubus argutus</name>
    <name type="common">Southern blackberry</name>
    <dbReference type="NCBI Taxonomy" id="59490"/>
    <lineage>
        <taxon>Eukaryota</taxon>
        <taxon>Viridiplantae</taxon>
        <taxon>Streptophyta</taxon>
        <taxon>Embryophyta</taxon>
        <taxon>Tracheophyta</taxon>
        <taxon>Spermatophyta</taxon>
        <taxon>Magnoliopsida</taxon>
        <taxon>eudicotyledons</taxon>
        <taxon>Gunneridae</taxon>
        <taxon>Pentapetalae</taxon>
        <taxon>rosids</taxon>
        <taxon>fabids</taxon>
        <taxon>Rosales</taxon>
        <taxon>Rosaceae</taxon>
        <taxon>Rosoideae</taxon>
        <taxon>Rosoideae incertae sedis</taxon>
        <taxon>Rubus</taxon>
    </lineage>
</organism>
<evidence type="ECO:0000313" key="2">
    <source>
        <dbReference type="Proteomes" id="UP001457282"/>
    </source>
</evidence>
<sequence length="195" mass="20662">MRARALCNWVVGDLCVGGVVQDWRCGGVWFDEVVEVQVVSWWRCGCDEVGSVMWAELHGMRRFDGITTAGIVELNGKAVVIGMVWVIAGSGGGYGGVNCCELRARIREEIGVMAAMAVGTAGQIAGWAVMPAVMMAAAASWLLRWCSVRCGDAGDGWAKKKMELRGLIGFAGVDGFNSGRGCGDDGLLAVVEHGF</sequence>
<protein>
    <submittedName>
        <fullName evidence="1">Uncharacterized protein</fullName>
    </submittedName>
</protein>
<dbReference type="AlphaFoldDB" id="A0AAW1X2A9"/>
<proteinExistence type="predicted"/>
<dbReference type="Proteomes" id="UP001457282">
    <property type="component" value="Unassembled WGS sequence"/>
</dbReference>